<comment type="subcellular location">
    <subcellularLocation>
        <location evidence="2">Cell membrane</location>
        <topology evidence="2">Single-pass type II membrane protein</topology>
    </subcellularLocation>
    <subcellularLocation>
        <location evidence="7">Membrane</location>
        <topology evidence="7">Single-pass type II membrane protein</topology>
    </subcellularLocation>
</comment>
<comment type="caution">
    <text evidence="9">The sequence shown here is derived from an EMBL/GenBank/DDBJ whole genome shotgun (WGS) entry which is preliminary data.</text>
</comment>
<sequence>METVEKRGTSRRFKGKSSEITYQKSSHFRMARFGGFEEGQVICYLWDIVKSLETGPDTAAARSAVLKKQLRRRVRVEMRRYFARRKRRNMSLLTGVLCTFLCVGWLFGFVIGIDRVSGTSMYPYLNDRDWIVYSRISGELRRDDVVVFEKNGEVMVKRVAGLPGDRVEMNRAGNQVVVNGEQIREEFVTITEPVSGERREQAAPTQVVMNGQYLVLGDNRAESVDSRDSNIGTVPEEDVLGKVILIVRDGR</sequence>
<keyword evidence="7" id="KW-0645">Protease</keyword>
<dbReference type="InterPro" id="IPR036286">
    <property type="entry name" value="LexA/Signal_pep-like_sf"/>
</dbReference>
<dbReference type="GO" id="GO:0004252">
    <property type="term" value="F:serine-type endopeptidase activity"/>
    <property type="evidence" value="ECO:0007669"/>
    <property type="project" value="InterPro"/>
</dbReference>
<dbReference type="GO" id="GO:0005886">
    <property type="term" value="C:plasma membrane"/>
    <property type="evidence" value="ECO:0007669"/>
    <property type="project" value="UniProtKB-SubCell"/>
</dbReference>
<evidence type="ECO:0000256" key="3">
    <source>
        <dbReference type="ARBA" id="ARBA00009370"/>
    </source>
</evidence>
<name>G5IIX8_9FIRM</name>
<gene>
    <name evidence="9" type="ORF">HMPREF9473_03516</name>
</gene>
<dbReference type="HOGENOM" id="CLU_028723_5_2_9"/>
<keyword evidence="10" id="KW-1185">Reference proteome</keyword>
<proteinExistence type="inferred from homology"/>
<feature type="transmembrane region" description="Helical" evidence="7">
    <location>
        <begin position="90"/>
        <end position="113"/>
    </location>
</feature>
<comment type="similarity">
    <text evidence="3 7">Belongs to the peptidase S26 family.</text>
</comment>
<keyword evidence="5 7" id="KW-0378">Hydrolase</keyword>
<feature type="active site" evidence="6">
    <location>
        <position position="157"/>
    </location>
</feature>
<dbReference type="Proteomes" id="UP000005384">
    <property type="component" value="Unassembled WGS sequence"/>
</dbReference>
<dbReference type="PATRIC" id="fig|742737.3.peg.3495"/>
<dbReference type="RefSeq" id="WP_006781506.1">
    <property type="nucleotide sequence ID" value="NZ_CP040506.1"/>
</dbReference>
<accession>G5IIX8</accession>
<evidence type="ECO:0000313" key="9">
    <source>
        <dbReference type="EMBL" id="EHI58557.1"/>
    </source>
</evidence>
<dbReference type="CDD" id="cd06530">
    <property type="entry name" value="S26_SPase_I"/>
    <property type="match status" value="1"/>
</dbReference>
<dbReference type="InterPro" id="IPR019757">
    <property type="entry name" value="Pept_S26A_signal_pept_1_Lys-AS"/>
</dbReference>
<dbReference type="EC" id="3.4.21.89" evidence="4 7"/>
<dbReference type="InterPro" id="IPR019533">
    <property type="entry name" value="Peptidase_S26"/>
</dbReference>
<dbReference type="PROSITE" id="PS00761">
    <property type="entry name" value="SPASE_I_3"/>
    <property type="match status" value="1"/>
</dbReference>
<keyword evidence="7" id="KW-0812">Transmembrane</keyword>
<evidence type="ECO:0000256" key="4">
    <source>
        <dbReference type="ARBA" id="ARBA00013208"/>
    </source>
</evidence>
<evidence type="ECO:0000256" key="7">
    <source>
        <dbReference type="RuleBase" id="RU362042"/>
    </source>
</evidence>
<dbReference type="EMBL" id="ADLN01000096">
    <property type="protein sequence ID" value="EHI58557.1"/>
    <property type="molecule type" value="Genomic_DNA"/>
</dbReference>
<dbReference type="PANTHER" id="PTHR43390:SF1">
    <property type="entry name" value="CHLOROPLAST PROCESSING PEPTIDASE"/>
    <property type="match status" value="1"/>
</dbReference>
<evidence type="ECO:0000256" key="6">
    <source>
        <dbReference type="PIRSR" id="PIRSR600223-1"/>
    </source>
</evidence>
<dbReference type="Gene3D" id="2.10.109.10">
    <property type="entry name" value="Umud Fragment, subunit A"/>
    <property type="match status" value="1"/>
</dbReference>
<dbReference type="GO" id="GO:0009003">
    <property type="term" value="F:signal peptidase activity"/>
    <property type="evidence" value="ECO:0007669"/>
    <property type="project" value="UniProtKB-EC"/>
</dbReference>
<protein>
    <recommendedName>
        <fullName evidence="4 7">Signal peptidase I</fullName>
        <ecNumber evidence="4 7">3.4.21.89</ecNumber>
    </recommendedName>
</protein>
<dbReference type="PROSITE" id="PS00760">
    <property type="entry name" value="SPASE_I_2"/>
    <property type="match status" value="1"/>
</dbReference>
<dbReference type="AlphaFoldDB" id="G5IIX8"/>
<feature type="active site" evidence="6">
    <location>
        <position position="120"/>
    </location>
</feature>
<dbReference type="InterPro" id="IPR000223">
    <property type="entry name" value="Pept_S26A_signal_pept_1"/>
</dbReference>
<dbReference type="Pfam" id="PF10502">
    <property type="entry name" value="Peptidase_S26"/>
    <property type="match status" value="1"/>
</dbReference>
<evidence type="ECO:0000313" key="10">
    <source>
        <dbReference type="Proteomes" id="UP000005384"/>
    </source>
</evidence>
<feature type="domain" description="Peptidase S26" evidence="8">
    <location>
        <begin position="96"/>
        <end position="246"/>
    </location>
</feature>
<organism evidence="9 10">
    <name type="scientific">Hungatella hathewayi WAL-18680</name>
    <dbReference type="NCBI Taxonomy" id="742737"/>
    <lineage>
        <taxon>Bacteria</taxon>
        <taxon>Bacillati</taxon>
        <taxon>Bacillota</taxon>
        <taxon>Clostridia</taxon>
        <taxon>Lachnospirales</taxon>
        <taxon>Lachnospiraceae</taxon>
        <taxon>Hungatella</taxon>
    </lineage>
</organism>
<dbReference type="GO" id="GO:0006465">
    <property type="term" value="P:signal peptide processing"/>
    <property type="evidence" value="ECO:0007669"/>
    <property type="project" value="InterPro"/>
</dbReference>
<dbReference type="OrthoDB" id="9802919at2"/>
<dbReference type="PANTHER" id="PTHR43390">
    <property type="entry name" value="SIGNAL PEPTIDASE I"/>
    <property type="match status" value="1"/>
</dbReference>
<evidence type="ECO:0000259" key="8">
    <source>
        <dbReference type="Pfam" id="PF10502"/>
    </source>
</evidence>
<keyword evidence="7" id="KW-0472">Membrane</keyword>
<dbReference type="NCBIfam" id="TIGR02227">
    <property type="entry name" value="sigpep_I_bact"/>
    <property type="match status" value="1"/>
</dbReference>
<evidence type="ECO:0000256" key="1">
    <source>
        <dbReference type="ARBA" id="ARBA00000677"/>
    </source>
</evidence>
<evidence type="ECO:0000256" key="2">
    <source>
        <dbReference type="ARBA" id="ARBA00004401"/>
    </source>
</evidence>
<keyword evidence="7" id="KW-1133">Transmembrane helix</keyword>
<dbReference type="PRINTS" id="PR00727">
    <property type="entry name" value="LEADERPTASE"/>
</dbReference>
<comment type="catalytic activity">
    <reaction evidence="1 7">
        <text>Cleavage of hydrophobic, N-terminal signal or leader sequences from secreted and periplasmic proteins.</text>
        <dbReference type="EC" id="3.4.21.89"/>
    </reaction>
</comment>
<dbReference type="SUPFAM" id="SSF51306">
    <property type="entry name" value="LexA/Signal peptidase"/>
    <property type="match status" value="1"/>
</dbReference>
<evidence type="ECO:0000256" key="5">
    <source>
        <dbReference type="ARBA" id="ARBA00022801"/>
    </source>
</evidence>
<dbReference type="InterPro" id="IPR019758">
    <property type="entry name" value="Pept_S26A_signal_pept_1_CS"/>
</dbReference>
<reference evidence="9 10" key="1">
    <citation type="submission" date="2011-08" db="EMBL/GenBank/DDBJ databases">
        <title>The Genome Sequence of Clostridium hathewayi WAL-18680.</title>
        <authorList>
            <consortium name="The Broad Institute Genome Sequencing Platform"/>
            <person name="Earl A."/>
            <person name="Ward D."/>
            <person name="Feldgarden M."/>
            <person name="Gevers D."/>
            <person name="Finegold S.M."/>
            <person name="Summanen P.H."/>
            <person name="Molitoris D.R."/>
            <person name="Song M."/>
            <person name="Daigneault M."/>
            <person name="Allen-Vercoe E."/>
            <person name="Young S.K."/>
            <person name="Zeng Q."/>
            <person name="Gargeya S."/>
            <person name="Fitzgerald M."/>
            <person name="Haas B."/>
            <person name="Abouelleil A."/>
            <person name="Alvarado L."/>
            <person name="Arachchi H.M."/>
            <person name="Berlin A."/>
            <person name="Brown A."/>
            <person name="Chapman S.B."/>
            <person name="Chen Z."/>
            <person name="Dunbar C."/>
            <person name="Freedman E."/>
            <person name="Gearin G."/>
            <person name="Gellesch M."/>
            <person name="Goldberg J."/>
            <person name="Griggs A."/>
            <person name="Gujja S."/>
            <person name="Heiman D."/>
            <person name="Howarth C."/>
            <person name="Larson L."/>
            <person name="Lui A."/>
            <person name="MacDonald P.J.P."/>
            <person name="Montmayeur A."/>
            <person name="Murphy C."/>
            <person name="Neiman D."/>
            <person name="Pearson M."/>
            <person name="Priest M."/>
            <person name="Roberts A."/>
            <person name="Saif S."/>
            <person name="Shea T."/>
            <person name="Shenoy N."/>
            <person name="Sisk P."/>
            <person name="Stolte C."/>
            <person name="Sykes S."/>
            <person name="Wortman J."/>
            <person name="Nusbaum C."/>
            <person name="Birren B."/>
        </authorList>
    </citation>
    <scope>NUCLEOTIDE SEQUENCE [LARGE SCALE GENOMIC DNA]</scope>
    <source>
        <strain evidence="9 10">WAL-18680</strain>
    </source>
</reference>